<dbReference type="GO" id="GO:0005524">
    <property type="term" value="F:ATP binding"/>
    <property type="evidence" value="ECO:0007669"/>
    <property type="project" value="UniProtKB-KW"/>
</dbReference>
<dbReference type="InterPro" id="IPR017871">
    <property type="entry name" value="ABC_transporter-like_CS"/>
</dbReference>
<dbReference type="Gene3D" id="3.40.50.300">
    <property type="entry name" value="P-loop containing nucleotide triphosphate hydrolases"/>
    <property type="match status" value="1"/>
</dbReference>
<dbReference type="AlphaFoldDB" id="A0A934W2M8"/>
<evidence type="ECO:0000259" key="8">
    <source>
        <dbReference type="PROSITE" id="PS50893"/>
    </source>
</evidence>
<accession>A0A934W2M8</accession>
<evidence type="ECO:0000256" key="5">
    <source>
        <dbReference type="ARBA" id="ARBA00022840"/>
    </source>
</evidence>
<dbReference type="PROSITE" id="PS00211">
    <property type="entry name" value="ABC_TRANSPORTER_1"/>
    <property type="match status" value="1"/>
</dbReference>
<keyword evidence="5 9" id="KW-0067">ATP-binding</keyword>
<dbReference type="PROSITE" id="PS50893">
    <property type="entry name" value="ABC_TRANSPORTER_2"/>
    <property type="match status" value="1"/>
</dbReference>
<organism evidence="9 10">
    <name type="scientific">Lacisediminihabitans changchengi</name>
    <dbReference type="NCBI Taxonomy" id="2787634"/>
    <lineage>
        <taxon>Bacteria</taxon>
        <taxon>Bacillati</taxon>
        <taxon>Actinomycetota</taxon>
        <taxon>Actinomycetes</taxon>
        <taxon>Micrococcales</taxon>
        <taxon>Microbacteriaceae</taxon>
        <taxon>Lacisediminihabitans</taxon>
    </lineage>
</organism>
<dbReference type="InterPro" id="IPR008995">
    <property type="entry name" value="Mo/tungstate-bd_C_term_dom"/>
</dbReference>
<evidence type="ECO:0000256" key="2">
    <source>
        <dbReference type="ARBA" id="ARBA00022475"/>
    </source>
</evidence>
<dbReference type="PANTHER" id="PTHR42781:SF1">
    <property type="entry name" value="THIAMINE IMPORT ATP-BINDING PROTEIN THIQ"/>
    <property type="match status" value="1"/>
</dbReference>
<dbReference type="SUPFAM" id="SSF52540">
    <property type="entry name" value="P-loop containing nucleoside triphosphate hydrolases"/>
    <property type="match status" value="1"/>
</dbReference>
<gene>
    <name evidence="9" type="ORF">IV501_01790</name>
</gene>
<dbReference type="Pfam" id="PF00005">
    <property type="entry name" value="ABC_tran"/>
    <property type="match status" value="1"/>
</dbReference>
<keyword evidence="1" id="KW-0813">Transport</keyword>
<dbReference type="InterPro" id="IPR050093">
    <property type="entry name" value="ABC_SmlMolc_Importer"/>
</dbReference>
<protein>
    <submittedName>
        <fullName evidence="9">ABC transporter ATP-binding protein</fullName>
    </submittedName>
</protein>
<dbReference type="InterPro" id="IPR003439">
    <property type="entry name" value="ABC_transporter-like_ATP-bd"/>
</dbReference>
<dbReference type="InterPro" id="IPR027417">
    <property type="entry name" value="P-loop_NTPase"/>
</dbReference>
<evidence type="ECO:0000256" key="4">
    <source>
        <dbReference type="ARBA" id="ARBA00022741"/>
    </source>
</evidence>
<dbReference type="RefSeq" id="WP_200554693.1">
    <property type="nucleotide sequence ID" value="NZ_JAEPES010000001.1"/>
</dbReference>
<keyword evidence="3" id="KW-0997">Cell inner membrane</keyword>
<evidence type="ECO:0000256" key="7">
    <source>
        <dbReference type="ARBA" id="ARBA00023136"/>
    </source>
</evidence>
<keyword evidence="7" id="KW-0472">Membrane</keyword>
<dbReference type="GO" id="GO:0016887">
    <property type="term" value="F:ATP hydrolysis activity"/>
    <property type="evidence" value="ECO:0007669"/>
    <property type="project" value="InterPro"/>
</dbReference>
<dbReference type="InterPro" id="IPR003593">
    <property type="entry name" value="AAA+_ATPase"/>
</dbReference>
<dbReference type="Proteomes" id="UP000636458">
    <property type="component" value="Unassembled WGS sequence"/>
</dbReference>
<keyword evidence="10" id="KW-1185">Reference proteome</keyword>
<keyword evidence="6" id="KW-1278">Translocase</keyword>
<keyword evidence="4" id="KW-0547">Nucleotide-binding</keyword>
<proteinExistence type="predicted"/>
<comment type="caution">
    <text evidence="9">The sequence shown here is derived from an EMBL/GenBank/DDBJ whole genome shotgun (WGS) entry which is preliminary data.</text>
</comment>
<evidence type="ECO:0000313" key="9">
    <source>
        <dbReference type="EMBL" id="MBK4346354.1"/>
    </source>
</evidence>
<evidence type="ECO:0000256" key="6">
    <source>
        <dbReference type="ARBA" id="ARBA00022967"/>
    </source>
</evidence>
<dbReference type="SUPFAM" id="SSF50331">
    <property type="entry name" value="MOP-like"/>
    <property type="match status" value="1"/>
</dbReference>
<sequence>MTGLTFQATVATRRFDLSIEVPEGTTVAVLGPNGAGKSTLLSLIAGLLKADSGSSSFDDTVFFGPGVWLPPHRRGVALLAQEALLFPHLTVLENVAFGPRSAGELRAASRETARRWLDEVEASDLAQKKPGELSGGQAQRVAIARALAAEPALLLLDEPLAALDIAVTPTLRRMLRRVLRGRTAIIVTHEVLDALTLADHVIVLGRGGVVEQGPTREVLERPRHPFTAELAGLNLLLGRSVAAGIDTAVGVVTATSDLPVGRAAAAAVRPSAIEVLAAEPSVRPGQNLVPIEVSDLEPRGDVIRVRSEALFADLTPAQAAALDLVPGSAAWFSFAAHDVSLYAV</sequence>
<dbReference type="SMART" id="SM00382">
    <property type="entry name" value="AAA"/>
    <property type="match status" value="1"/>
</dbReference>
<name>A0A934W2M8_9MICO</name>
<dbReference type="EMBL" id="JAEPES010000001">
    <property type="protein sequence ID" value="MBK4346354.1"/>
    <property type="molecule type" value="Genomic_DNA"/>
</dbReference>
<evidence type="ECO:0000313" key="10">
    <source>
        <dbReference type="Proteomes" id="UP000636458"/>
    </source>
</evidence>
<keyword evidence="2" id="KW-1003">Cell membrane</keyword>
<evidence type="ECO:0000256" key="3">
    <source>
        <dbReference type="ARBA" id="ARBA00022519"/>
    </source>
</evidence>
<dbReference type="PANTHER" id="PTHR42781">
    <property type="entry name" value="SPERMIDINE/PUTRESCINE IMPORT ATP-BINDING PROTEIN POTA"/>
    <property type="match status" value="1"/>
</dbReference>
<feature type="domain" description="ABC transporter" evidence="8">
    <location>
        <begin position="4"/>
        <end position="231"/>
    </location>
</feature>
<evidence type="ECO:0000256" key="1">
    <source>
        <dbReference type="ARBA" id="ARBA00022448"/>
    </source>
</evidence>
<reference evidence="9" key="1">
    <citation type="submission" date="2021-01" db="EMBL/GenBank/DDBJ databases">
        <title>Lacisediminihabitans sp. nov. strain G11-30, isolated from Antarctic Soil.</title>
        <authorList>
            <person name="Li J."/>
        </authorList>
    </citation>
    <scope>NUCLEOTIDE SEQUENCE</scope>
    <source>
        <strain evidence="9">G11-30</strain>
    </source>
</reference>